<evidence type="ECO:0000313" key="14">
    <source>
        <dbReference type="EMBL" id="QQS82285.1"/>
    </source>
</evidence>
<dbReference type="SUPFAM" id="SSF53474">
    <property type="entry name" value="alpha/beta-Hydrolases"/>
    <property type="match status" value="1"/>
</dbReference>
<sequence length="791" mass="87493">MRCINLEKRENKYSIRKFAVGTSSILVASLFFIGSGGAEAAETSPEKQTNTAQVQESANATQTSDTQSESNHQQSTQNDTETHSSSELVKQPEIDRPSDQSNLHKSTEPSDKTSEAMNTNQPASPSVQPQALPTQNNQSESTNENEMSKIDQHQVQPNIQKGTNNQVSNTSDETSELSDETSNIEKKPATLKQSSEEDTAKEQSNIATEQAPQTTSNKDQQYPVEKIAENTLKHVQNENKANKTNDVSKQAFPNKTTKPPVSENEKADNPKEVGTDAQTDLNSVANNVKQNIEKALPKSENKTNLQNKNSDYNTQPALKQPTQPFTAQAQPSEPQAAPKPTHSEQDNNFVLKQTSNQNEPNTKQPEDNKKNDNQKGIEVLKSNAAATTNNKNTVENAKPVTDQTNKTAAQKQYKNQDPIILVHGFNGLVGETAGPTSGNYWGGDRTDLQKDLENNGYNVYEASIGAYGSNYDRAVELYYYIKGGTVDYGAAHAAKYGHERYGKTYEGVYPEWQPGQKVHLVGHSMGGQTIRQLEEFLRNGNQEEIDYQKAHGGTISPLFQGNHDNMVSSITTVASPHNGTHAADVGNEAFIRQVLYDNMKLQGNKYSQVDYGLAQWGFKQGEDESYPDYVERVKKQSKLWTTTDNALYDLSRKGANELNERTSLNPNIVYKSYTGESTRPGLNDRQRSDIHMAASKRLTGNVIGKADEKEWRENDGLVSTISAQHPFGQNATPVTDEVQKGVWQVSPIQHDWDHGDFVGTDATEAQIKTEDLRQFWLGIAEDAVKSEAVTS</sequence>
<feature type="chain" id="PRO_5044282236" description="triacylglycerol lipase" evidence="11">
    <location>
        <begin position="41"/>
        <end position="791"/>
    </location>
</feature>
<dbReference type="PANTHER" id="PTHR34043">
    <property type="entry name" value="ALPHA/BETA-HYDROLASES SUPERFAMILY PROTEIN"/>
    <property type="match status" value="1"/>
</dbReference>
<feature type="compositionally biased region" description="Polar residues" evidence="10">
    <location>
        <begin position="276"/>
        <end position="290"/>
    </location>
</feature>
<feature type="compositionally biased region" description="Basic and acidic residues" evidence="10">
    <location>
        <begin position="291"/>
        <end position="301"/>
    </location>
</feature>
<comment type="similarity">
    <text evidence="3">Belongs to the AB hydrolase superfamily. Lipase family.</text>
</comment>
<feature type="compositionally biased region" description="Polar residues" evidence="10">
    <location>
        <begin position="153"/>
        <end position="167"/>
    </location>
</feature>
<evidence type="ECO:0000256" key="1">
    <source>
        <dbReference type="ARBA" id="ARBA00001024"/>
    </source>
</evidence>
<evidence type="ECO:0000256" key="9">
    <source>
        <dbReference type="ARBA" id="ARBA00023098"/>
    </source>
</evidence>
<feature type="compositionally biased region" description="Basic and acidic residues" evidence="10">
    <location>
        <begin position="364"/>
        <end position="375"/>
    </location>
</feature>
<keyword evidence="6 11" id="KW-0732">Signal</keyword>
<dbReference type="NCBIfam" id="TIGR01168">
    <property type="entry name" value="YSIRK_signal"/>
    <property type="match status" value="1"/>
</dbReference>
<evidence type="ECO:0000256" key="6">
    <source>
        <dbReference type="ARBA" id="ARBA00022729"/>
    </source>
</evidence>
<keyword evidence="8" id="KW-0442">Lipid degradation</keyword>
<feature type="compositionally biased region" description="Polar residues" evidence="10">
    <location>
        <begin position="244"/>
        <end position="259"/>
    </location>
</feature>
<feature type="signal peptide" evidence="11">
    <location>
        <begin position="1"/>
        <end position="40"/>
    </location>
</feature>
<keyword evidence="5" id="KW-0964">Secreted</keyword>
<protein>
    <recommendedName>
        <fullName evidence="4">triacylglycerol lipase</fullName>
        <ecNumber evidence="4">3.1.1.3</ecNumber>
    </recommendedName>
</protein>
<dbReference type="GO" id="GO:0016042">
    <property type="term" value="P:lipid catabolic process"/>
    <property type="evidence" value="ECO:0007669"/>
    <property type="project" value="UniProtKB-KW"/>
</dbReference>
<dbReference type="GO" id="GO:0005576">
    <property type="term" value="C:extracellular region"/>
    <property type="evidence" value="ECO:0007669"/>
    <property type="project" value="UniProtKB-SubCell"/>
</dbReference>
<accession>A0AB37H1V5</accession>
<feature type="compositionally biased region" description="Basic and acidic residues" evidence="10">
    <location>
        <begin position="80"/>
        <end position="98"/>
    </location>
</feature>
<proteinExistence type="inferred from homology"/>
<evidence type="ECO:0000259" key="13">
    <source>
        <dbReference type="Pfam" id="PF24708"/>
    </source>
</evidence>
<evidence type="ECO:0000256" key="8">
    <source>
        <dbReference type="ARBA" id="ARBA00022963"/>
    </source>
</evidence>
<feature type="compositionally biased region" description="Polar residues" evidence="10">
    <location>
        <begin position="202"/>
        <end position="220"/>
    </location>
</feature>
<name>A0AB37H1V5_9STAP</name>
<feature type="compositionally biased region" description="Polar residues" evidence="10">
    <location>
        <begin position="115"/>
        <end position="133"/>
    </location>
</feature>
<feature type="compositionally biased region" description="Basic and acidic residues" evidence="10">
    <location>
        <begin position="105"/>
        <end position="114"/>
    </location>
</feature>
<dbReference type="Pfam" id="PF04650">
    <property type="entry name" value="YSIRK_signal"/>
    <property type="match status" value="1"/>
</dbReference>
<evidence type="ECO:0000256" key="4">
    <source>
        <dbReference type="ARBA" id="ARBA00013279"/>
    </source>
</evidence>
<evidence type="ECO:0000256" key="2">
    <source>
        <dbReference type="ARBA" id="ARBA00004613"/>
    </source>
</evidence>
<comment type="subcellular location">
    <subcellularLocation>
        <location evidence="2">Secreted</location>
    </subcellularLocation>
</comment>
<feature type="compositionally biased region" description="Low complexity" evidence="10">
    <location>
        <begin position="134"/>
        <end position="145"/>
    </location>
</feature>
<feature type="compositionally biased region" description="Basic and acidic residues" evidence="10">
    <location>
        <begin position="183"/>
        <end position="201"/>
    </location>
</feature>
<feature type="compositionally biased region" description="Low complexity" evidence="10">
    <location>
        <begin position="320"/>
        <end position="340"/>
    </location>
</feature>
<feature type="compositionally biased region" description="Polar residues" evidence="10">
    <location>
        <begin position="302"/>
        <end position="317"/>
    </location>
</feature>
<organism evidence="14 15">
    <name type="scientific">Staphylococcus condimenti</name>
    <dbReference type="NCBI Taxonomy" id="70255"/>
    <lineage>
        <taxon>Bacteria</taxon>
        <taxon>Bacillati</taxon>
        <taxon>Bacillota</taxon>
        <taxon>Bacilli</taxon>
        <taxon>Bacillales</taxon>
        <taxon>Staphylococcaceae</taxon>
        <taxon>Staphylococcus</taxon>
    </lineage>
</organism>
<evidence type="ECO:0000256" key="5">
    <source>
        <dbReference type="ARBA" id="ARBA00022525"/>
    </source>
</evidence>
<dbReference type="Pfam" id="PF24708">
    <property type="entry name" value="Lip_C"/>
    <property type="match status" value="1"/>
</dbReference>
<evidence type="ECO:0000259" key="12">
    <source>
        <dbReference type="Pfam" id="PF04650"/>
    </source>
</evidence>
<dbReference type="EMBL" id="CP068073">
    <property type="protein sequence ID" value="QQS82285.1"/>
    <property type="molecule type" value="Genomic_DNA"/>
</dbReference>
<feature type="compositionally biased region" description="Basic and acidic residues" evidence="10">
    <location>
        <begin position="226"/>
        <end position="243"/>
    </location>
</feature>
<dbReference type="AlphaFoldDB" id="A0AB37H1V5"/>
<evidence type="ECO:0000256" key="3">
    <source>
        <dbReference type="ARBA" id="ARBA00010701"/>
    </source>
</evidence>
<keyword evidence="9" id="KW-0443">Lipid metabolism</keyword>
<evidence type="ECO:0000256" key="7">
    <source>
        <dbReference type="ARBA" id="ARBA00022801"/>
    </source>
</evidence>
<keyword evidence="7" id="KW-0378">Hydrolase</keyword>
<comment type="catalytic activity">
    <reaction evidence="1">
        <text>a triacylglycerol + H2O = a diacylglycerol + a fatty acid + H(+)</text>
        <dbReference type="Rhea" id="RHEA:12044"/>
        <dbReference type="ChEBI" id="CHEBI:15377"/>
        <dbReference type="ChEBI" id="CHEBI:15378"/>
        <dbReference type="ChEBI" id="CHEBI:17855"/>
        <dbReference type="ChEBI" id="CHEBI:18035"/>
        <dbReference type="ChEBI" id="CHEBI:28868"/>
        <dbReference type="EC" id="3.1.1.3"/>
    </reaction>
</comment>
<evidence type="ECO:0000313" key="15">
    <source>
        <dbReference type="Proteomes" id="UP000595942"/>
    </source>
</evidence>
<dbReference type="EC" id="3.1.1.3" evidence="4"/>
<evidence type="ECO:0000256" key="11">
    <source>
        <dbReference type="SAM" id="SignalP"/>
    </source>
</evidence>
<feature type="domain" description="Lipase-like C-terminal" evidence="13">
    <location>
        <begin position="415"/>
        <end position="791"/>
    </location>
</feature>
<evidence type="ECO:0000256" key="10">
    <source>
        <dbReference type="SAM" id="MobiDB-lite"/>
    </source>
</evidence>
<dbReference type="InterPro" id="IPR005877">
    <property type="entry name" value="YSIRK_signal_dom"/>
</dbReference>
<reference evidence="14 15" key="1">
    <citation type="submission" date="2021-01" db="EMBL/GenBank/DDBJ databases">
        <title>FDA dAtabase for Regulatory Grade micrObial Sequences (FDA-ARGOS): Supporting development and validation of Infectious Disease Dx tests.</title>
        <authorList>
            <person name="Sproer C."/>
            <person name="Gronow S."/>
            <person name="Severitt S."/>
            <person name="Schroder I."/>
            <person name="Tallon L."/>
            <person name="Sadzewicz L."/>
            <person name="Zhao X."/>
            <person name="Boylan J."/>
            <person name="Ott S."/>
            <person name="Bowen H."/>
            <person name="Vavikolanu K."/>
            <person name="Mehta A."/>
            <person name="Aluvathingal J."/>
            <person name="Nadendla S."/>
            <person name="Lowell S."/>
            <person name="Myers T."/>
            <person name="Yan Y."/>
            <person name="Sichtig H."/>
        </authorList>
    </citation>
    <scope>NUCLEOTIDE SEQUENCE [LARGE SCALE GENOMIC DNA]</scope>
    <source>
        <strain evidence="14 15">FDAARGOS_1148</strain>
    </source>
</reference>
<feature type="domain" description="YSIRK Gram-positive signal peptide" evidence="12">
    <location>
        <begin position="8"/>
        <end position="32"/>
    </location>
</feature>
<gene>
    <name evidence="14" type="ORF">I6J05_10275</name>
</gene>
<dbReference type="Gene3D" id="3.40.50.1820">
    <property type="entry name" value="alpha/beta hydrolase"/>
    <property type="match status" value="1"/>
</dbReference>
<dbReference type="NCBIfam" id="NF047351">
    <property type="entry name" value="lipase_YSIRK_Sa"/>
    <property type="match status" value="1"/>
</dbReference>
<dbReference type="InterPro" id="IPR029058">
    <property type="entry name" value="AB_hydrolase_fold"/>
</dbReference>
<feature type="compositionally biased region" description="Low complexity" evidence="10">
    <location>
        <begin position="381"/>
        <end position="398"/>
    </location>
</feature>
<dbReference type="PANTHER" id="PTHR34043:SF3">
    <property type="entry name" value="ALPHA_BETA-HYDROLASES SUPERFAMILY PROTEIN"/>
    <property type="match status" value="1"/>
</dbReference>
<feature type="compositionally biased region" description="Polar residues" evidence="10">
    <location>
        <begin position="346"/>
        <end position="363"/>
    </location>
</feature>
<dbReference type="GO" id="GO:0004806">
    <property type="term" value="F:triacylglycerol lipase activity"/>
    <property type="evidence" value="ECO:0007669"/>
    <property type="project" value="UniProtKB-EC"/>
</dbReference>
<keyword evidence="15" id="KW-1185">Reference proteome</keyword>
<dbReference type="Proteomes" id="UP000595942">
    <property type="component" value="Chromosome"/>
</dbReference>
<feature type="compositionally biased region" description="Basic and acidic residues" evidence="10">
    <location>
        <begin position="263"/>
        <end position="274"/>
    </location>
</feature>
<dbReference type="InterPro" id="IPR056304">
    <property type="entry name" value="Lip-like_C"/>
</dbReference>
<feature type="compositionally biased region" description="Polar residues" evidence="10">
    <location>
        <begin position="46"/>
        <end position="79"/>
    </location>
</feature>
<feature type="region of interest" description="Disordered" evidence="10">
    <location>
        <begin position="37"/>
        <end position="405"/>
    </location>
</feature>